<dbReference type="AlphaFoldDB" id="A0A917CUY7"/>
<name>A0A917CUY7_9NOCA</name>
<dbReference type="RefSeq" id="WP_188543659.1">
    <property type="nucleotide sequence ID" value="NZ_BMCU01000001.1"/>
</dbReference>
<dbReference type="Gene3D" id="3.40.50.410">
    <property type="entry name" value="von Willebrand factor, type A domain"/>
    <property type="match status" value="1"/>
</dbReference>
<evidence type="ECO:0008006" key="3">
    <source>
        <dbReference type="Google" id="ProtNLM"/>
    </source>
</evidence>
<keyword evidence="2" id="KW-1185">Reference proteome</keyword>
<evidence type="ECO:0000313" key="2">
    <source>
        <dbReference type="Proteomes" id="UP000654257"/>
    </source>
</evidence>
<reference evidence="1" key="1">
    <citation type="journal article" date="2014" name="Int. J. Syst. Evol. Microbiol.">
        <title>Complete genome sequence of Corynebacterium casei LMG S-19264T (=DSM 44701T), isolated from a smear-ripened cheese.</title>
        <authorList>
            <consortium name="US DOE Joint Genome Institute (JGI-PGF)"/>
            <person name="Walter F."/>
            <person name="Albersmeier A."/>
            <person name="Kalinowski J."/>
            <person name="Ruckert C."/>
        </authorList>
    </citation>
    <scope>NUCLEOTIDE SEQUENCE</scope>
    <source>
        <strain evidence="1">CCM 7905</strain>
    </source>
</reference>
<protein>
    <recommendedName>
        <fullName evidence="3">VWA domain-containing protein</fullName>
    </recommendedName>
</protein>
<gene>
    <name evidence="1" type="ORF">GCM10007304_11300</name>
</gene>
<accession>A0A917CUY7</accession>
<proteinExistence type="predicted"/>
<dbReference type="SUPFAM" id="SSF53300">
    <property type="entry name" value="vWA-like"/>
    <property type="match status" value="1"/>
</dbReference>
<dbReference type="Proteomes" id="UP000654257">
    <property type="component" value="Unassembled WGS sequence"/>
</dbReference>
<reference evidence="1" key="2">
    <citation type="submission" date="2020-09" db="EMBL/GenBank/DDBJ databases">
        <authorList>
            <person name="Sun Q."/>
            <person name="Sedlacek I."/>
        </authorList>
    </citation>
    <scope>NUCLEOTIDE SEQUENCE</scope>
    <source>
        <strain evidence="1">CCM 7905</strain>
    </source>
</reference>
<dbReference type="InterPro" id="IPR036465">
    <property type="entry name" value="vWFA_dom_sf"/>
</dbReference>
<sequence>MTDSSLSLVAALLDRSGSMQSIADDTRGGFDAFIASERGHDGRTVVTLAQFDNEYELVYENRPIEDVPNLVLQPRNSTALYDALGQLVTDIGTSLAAQPEDERPGSVTVLVMTDGHENASTEWTHAAVRSLIEQQESQYNWDFVFLGANMDAVETGRRLGFKADKSMTYATTSVGVSAAFSAVADYQNRKRVSPVPMAVPGFSESDRRRAGGE</sequence>
<dbReference type="EMBL" id="BMCU01000001">
    <property type="protein sequence ID" value="GGF99181.1"/>
    <property type="molecule type" value="Genomic_DNA"/>
</dbReference>
<organism evidence="1 2">
    <name type="scientific">Rhodococcoides trifolii</name>
    <dbReference type="NCBI Taxonomy" id="908250"/>
    <lineage>
        <taxon>Bacteria</taxon>
        <taxon>Bacillati</taxon>
        <taxon>Actinomycetota</taxon>
        <taxon>Actinomycetes</taxon>
        <taxon>Mycobacteriales</taxon>
        <taxon>Nocardiaceae</taxon>
        <taxon>Rhodococcoides</taxon>
    </lineage>
</organism>
<comment type="caution">
    <text evidence="1">The sequence shown here is derived from an EMBL/GenBank/DDBJ whole genome shotgun (WGS) entry which is preliminary data.</text>
</comment>
<evidence type="ECO:0000313" key="1">
    <source>
        <dbReference type="EMBL" id="GGF99181.1"/>
    </source>
</evidence>